<protein>
    <submittedName>
        <fullName evidence="1">Uncharacterized protein</fullName>
    </submittedName>
</protein>
<reference evidence="1 2" key="1">
    <citation type="journal article" date="2019" name="Nat. Ecol. Evol.">
        <title>Megaphylogeny resolves global patterns of mushroom evolution.</title>
        <authorList>
            <person name="Varga T."/>
            <person name="Krizsan K."/>
            <person name="Foldi C."/>
            <person name="Dima B."/>
            <person name="Sanchez-Garcia M."/>
            <person name="Sanchez-Ramirez S."/>
            <person name="Szollosi G.J."/>
            <person name="Szarkandi J.G."/>
            <person name="Papp V."/>
            <person name="Albert L."/>
            <person name="Andreopoulos W."/>
            <person name="Angelini C."/>
            <person name="Antonin V."/>
            <person name="Barry K.W."/>
            <person name="Bougher N.L."/>
            <person name="Buchanan P."/>
            <person name="Buyck B."/>
            <person name="Bense V."/>
            <person name="Catcheside P."/>
            <person name="Chovatia M."/>
            <person name="Cooper J."/>
            <person name="Damon W."/>
            <person name="Desjardin D."/>
            <person name="Finy P."/>
            <person name="Geml J."/>
            <person name="Haridas S."/>
            <person name="Hughes K."/>
            <person name="Justo A."/>
            <person name="Karasinski D."/>
            <person name="Kautmanova I."/>
            <person name="Kiss B."/>
            <person name="Kocsube S."/>
            <person name="Kotiranta H."/>
            <person name="LaButti K.M."/>
            <person name="Lechner B.E."/>
            <person name="Liimatainen K."/>
            <person name="Lipzen A."/>
            <person name="Lukacs Z."/>
            <person name="Mihaltcheva S."/>
            <person name="Morgado L.N."/>
            <person name="Niskanen T."/>
            <person name="Noordeloos M.E."/>
            <person name="Ohm R.A."/>
            <person name="Ortiz-Santana B."/>
            <person name="Ovrebo C."/>
            <person name="Racz N."/>
            <person name="Riley R."/>
            <person name="Savchenko A."/>
            <person name="Shiryaev A."/>
            <person name="Soop K."/>
            <person name="Spirin V."/>
            <person name="Szebenyi C."/>
            <person name="Tomsovsky M."/>
            <person name="Tulloss R.E."/>
            <person name="Uehling J."/>
            <person name="Grigoriev I.V."/>
            <person name="Vagvolgyi C."/>
            <person name="Papp T."/>
            <person name="Martin F.M."/>
            <person name="Miettinen O."/>
            <person name="Hibbett D.S."/>
            <person name="Nagy L.G."/>
        </authorList>
    </citation>
    <scope>NUCLEOTIDE SEQUENCE [LARGE SCALE GENOMIC DNA]</scope>
    <source>
        <strain evidence="1 2">NL-1719</strain>
    </source>
</reference>
<gene>
    <name evidence="1" type="ORF">BDN72DRAFT_818763</name>
</gene>
<evidence type="ECO:0000313" key="1">
    <source>
        <dbReference type="EMBL" id="TFK70439.1"/>
    </source>
</evidence>
<proteinExistence type="predicted"/>
<dbReference type="EMBL" id="ML208313">
    <property type="protein sequence ID" value="TFK70439.1"/>
    <property type="molecule type" value="Genomic_DNA"/>
</dbReference>
<keyword evidence="2" id="KW-1185">Reference proteome</keyword>
<dbReference type="Proteomes" id="UP000308600">
    <property type="component" value="Unassembled WGS sequence"/>
</dbReference>
<evidence type="ECO:0000313" key="2">
    <source>
        <dbReference type="Proteomes" id="UP000308600"/>
    </source>
</evidence>
<organism evidence="1 2">
    <name type="scientific">Pluteus cervinus</name>
    <dbReference type="NCBI Taxonomy" id="181527"/>
    <lineage>
        <taxon>Eukaryota</taxon>
        <taxon>Fungi</taxon>
        <taxon>Dikarya</taxon>
        <taxon>Basidiomycota</taxon>
        <taxon>Agaricomycotina</taxon>
        <taxon>Agaricomycetes</taxon>
        <taxon>Agaricomycetidae</taxon>
        <taxon>Agaricales</taxon>
        <taxon>Pluteineae</taxon>
        <taxon>Pluteaceae</taxon>
        <taxon>Pluteus</taxon>
    </lineage>
</organism>
<accession>A0ACD3AYN3</accession>
<sequence>MLALCRSCSPWRSLPTKAPRTTVITRHYAISVQPPKLLPGKQMPRVFRDKKAYQYNWYTNILKTNTTTPILFLNHDQFSAEKLIKLRKEILLASRKATVTPTPVAGGDVHPTLTVIRTSIFGAALRDLPGINIDEVEKMLNGLPGNFAVLSLPSFNPPQLNAILRAMDRTIPPRKPKTPQQLLDEANAKNADPESPGRRMKRLRATLIPELKVVGALIEGKVFLPSSVKEVAKLPTLDTLRAQIVGLLSAPATQLAGVLNEAGGAKVARTLEGLKKALEEEEKGVQDSTSS</sequence>
<name>A0ACD3AYN3_9AGAR</name>